<dbReference type="InterPro" id="IPR005828">
    <property type="entry name" value="MFS_sugar_transport-like"/>
</dbReference>
<comment type="subcellular location">
    <subcellularLocation>
        <location evidence="1">Membrane</location>
        <topology evidence="1">Multi-pass membrane protein</topology>
    </subcellularLocation>
</comment>
<dbReference type="InterPro" id="IPR050814">
    <property type="entry name" value="Myo-inositol_Transporter"/>
</dbReference>
<dbReference type="Pfam" id="PF00083">
    <property type="entry name" value="Sugar_tr"/>
    <property type="match status" value="2"/>
</dbReference>
<keyword evidence="4 7" id="KW-0812">Transmembrane</keyword>
<evidence type="ECO:0000256" key="4">
    <source>
        <dbReference type="ARBA" id="ARBA00022692"/>
    </source>
</evidence>
<feature type="transmembrane region" description="Helical" evidence="7">
    <location>
        <begin position="421"/>
        <end position="444"/>
    </location>
</feature>
<evidence type="ECO:0000256" key="5">
    <source>
        <dbReference type="ARBA" id="ARBA00022989"/>
    </source>
</evidence>
<feature type="transmembrane region" description="Helical" evidence="7">
    <location>
        <begin position="365"/>
        <end position="384"/>
    </location>
</feature>
<evidence type="ECO:0000256" key="2">
    <source>
        <dbReference type="ARBA" id="ARBA00010992"/>
    </source>
</evidence>
<feature type="transmembrane region" description="Helical" evidence="7">
    <location>
        <begin position="146"/>
        <end position="164"/>
    </location>
</feature>
<dbReference type="PROSITE" id="PS00216">
    <property type="entry name" value="SUGAR_TRANSPORT_1"/>
    <property type="match status" value="1"/>
</dbReference>
<evidence type="ECO:0000256" key="7">
    <source>
        <dbReference type="SAM" id="Phobius"/>
    </source>
</evidence>
<reference evidence="9 10" key="1">
    <citation type="submission" date="2016-03" db="EMBL/GenBank/DDBJ databases">
        <authorList>
            <person name="Devillers H."/>
        </authorList>
    </citation>
    <scope>NUCLEOTIDE SEQUENCE [LARGE SCALE GENOMIC DNA]</scope>
    <source>
        <strain evidence="9">CBS 11717</strain>
    </source>
</reference>
<name>A0A1G4JS27_9SACH</name>
<dbReference type="PANTHER" id="PTHR48020:SF12">
    <property type="entry name" value="PROTON MYO-INOSITOL COTRANSPORTER"/>
    <property type="match status" value="1"/>
</dbReference>
<dbReference type="EMBL" id="LT598465">
    <property type="protein sequence ID" value="SCU93490.1"/>
    <property type="molecule type" value="Genomic_DNA"/>
</dbReference>
<feature type="transmembrane region" description="Helical" evidence="7">
    <location>
        <begin position="176"/>
        <end position="200"/>
    </location>
</feature>
<evidence type="ECO:0000256" key="6">
    <source>
        <dbReference type="ARBA" id="ARBA00023136"/>
    </source>
</evidence>
<feature type="transmembrane region" description="Helical" evidence="7">
    <location>
        <begin position="331"/>
        <end position="353"/>
    </location>
</feature>
<dbReference type="AlphaFoldDB" id="A0A1G4JS27"/>
<dbReference type="InterPro" id="IPR005829">
    <property type="entry name" value="Sugar_transporter_CS"/>
</dbReference>
<feature type="transmembrane region" description="Helical" evidence="7">
    <location>
        <begin position="45"/>
        <end position="69"/>
    </location>
</feature>
<sequence length="537" mass="59736">MSNEGPRSPEVDDIYSDMYSAFSQMTSSTRNDIDSQPYPITLKTIGIYVGSTIGGLLFGYDTGVIPGVLLTLTPEDLGRKTLEDFQRELVTGVTSLGSLAGSIIAFKIVDRQGRKKTLLICSMVFMASGLIMALANSLAALVVGRLIVGVAIGIAAQCVPVYLAEISPERIRGGVITLNTMAITGGQLLAYLVSFGVLSFRQSWRILFALGIIPAFLFILLLDCIPESPRWLILNNKLADAREALRLIYPLANHHDIDKKLAKMIHDLTKLRFYQDETQPLLATEDPLFRRSSWISFRRALSLRNMRILFTPRDPLKCKVHHKMEPRTYRALFVGCVLMFFQQASGFNAFMYYSAVIFQRIGVDAPFAPAMAVALTNFLFTGISFKFVDKIGRRKLLLITIPVTTAGLVMNSYAFESNSVSLIIVSTAIFVAGYATGIGTIPWTSVEFLPLNRRSLGATCISCTNWFANSILSMTFLSLTNKLGNETSMLTFAAITILSWFFVYFFYPEVKGLSLEEVGRVFENGIDVYYVYRTYHS</sequence>
<feature type="transmembrane region" description="Helical" evidence="7">
    <location>
        <begin position="89"/>
        <end position="106"/>
    </location>
</feature>
<evidence type="ECO:0000313" key="10">
    <source>
        <dbReference type="Proteomes" id="UP000191024"/>
    </source>
</evidence>
<keyword evidence="6 7" id="KW-0472">Membrane</keyword>
<dbReference type="Proteomes" id="UP000191024">
    <property type="component" value="Chromosome E"/>
</dbReference>
<feature type="transmembrane region" description="Helical" evidence="7">
    <location>
        <begin position="456"/>
        <end position="477"/>
    </location>
</feature>
<dbReference type="InterPro" id="IPR036259">
    <property type="entry name" value="MFS_trans_sf"/>
</dbReference>
<dbReference type="GO" id="GO:1904679">
    <property type="term" value="P:myo-inositol import across plasma membrane"/>
    <property type="evidence" value="ECO:0007669"/>
    <property type="project" value="TreeGrafter"/>
</dbReference>
<dbReference type="Gene3D" id="1.20.1250.20">
    <property type="entry name" value="MFS general substrate transporter like domains"/>
    <property type="match status" value="1"/>
</dbReference>
<feature type="transmembrane region" description="Helical" evidence="7">
    <location>
        <begin position="118"/>
        <end position="140"/>
    </location>
</feature>
<proteinExistence type="inferred from homology"/>
<dbReference type="InterPro" id="IPR003663">
    <property type="entry name" value="Sugar/inositol_transpt"/>
</dbReference>
<comment type="similarity">
    <text evidence="2">Belongs to the major facilitator superfamily. Sugar transporter (TC 2.A.1.1) family.</text>
</comment>
<dbReference type="GO" id="GO:0016020">
    <property type="term" value="C:membrane"/>
    <property type="evidence" value="ECO:0007669"/>
    <property type="project" value="UniProtKB-SubCell"/>
</dbReference>
<keyword evidence="5 7" id="KW-1133">Transmembrane helix</keyword>
<evidence type="ECO:0000256" key="1">
    <source>
        <dbReference type="ARBA" id="ARBA00004141"/>
    </source>
</evidence>
<dbReference type="PROSITE" id="PS50850">
    <property type="entry name" value="MFS"/>
    <property type="match status" value="1"/>
</dbReference>
<protein>
    <submittedName>
        <fullName evidence="9">LAMI_0E14554g1_1</fullName>
    </submittedName>
</protein>
<dbReference type="PANTHER" id="PTHR48020">
    <property type="entry name" value="PROTON MYO-INOSITOL COTRANSPORTER"/>
    <property type="match status" value="1"/>
</dbReference>
<gene>
    <name evidence="9" type="ORF">LAMI_0E14554G</name>
</gene>
<dbReference type="InterPro" id="IPR020846">
    <property type="entry name" value="MFS_dom"/>
</dbReference>
<dbReference type="PROSITE" id="PS00217">
    <property type="entry name" value="SUGAR_TRANSPORT_2"/>
    <property type="match status" value="1"/>
</dbReference>
<dbReference type="PRINTS" id="PR00171">
    <property type="entry name" value="SUGRTRNSPORT"/>
</dbReference>
<dbReference type="OrthoDB" id="5290825at2759"/>
<dbReference type="SUPFAM" id="SSF103473">
    <property type="entry name" value="MFS general substrate transporter"/>
    <property type="match status" value="1"/>
</dbReference>
<organism evidence="9 10">
    <name type="scientific">Lachancea mirantina</name>
    <dbReference type="NCBI Taxonomy" id="1230905"/>
    <lineage>
        <taxon>Eukaryota</taxon>
        <taxon>Fungi</taxon>
        <taxon>Dikarya</taxon>
        <taxon>Ascomycota</taxon>
        <taxon>Saccharomycotina</taxon>
        <taxon>Saccharomycetes</taxon>
        <taxon>Saccharomycetales</taxon>
        <taxon>Saccharomycetaceae</taxon>
        <taxon>Lachancea</taxon>
    </lineage>
</organism>
<keyword evidence="10" id="KW-1185">Reference proteome</keyword>
<feature type="transmembrane region" description="Helical" evidence="7">
    <location>
        <begin position="206"/>
        <end position="225"/>
    </location>
</feature>
<feature type="transmembrane region" description="Helical" evidence="7">
    <location>
        <begin position="396"/>
        <end position="415"/>
    </location>
</feature>
<feature type="transmembrane region" description="Helical" evidence="7">
    <location>
        <begin position="489"/>
        <end position="507"/>
    </location>
</feature>
<evidence type="ECO:0000259" key="8">
    <source>
        <dbReference type="PROSITE" id="PS50850"/>
    </source>
</evidence>
<accession>A0A1G4JS27</accession>
<feature type="domain" description="Major facilitator superfamily (MFS) profile" evidence="8">
    <location>
        <begin position="47"/>
        <end position="511"/>
    </location>
</feature>
<keyword evidence="3" id="KW-0813">Transport</keyword>
<dbReference type="GO" id="GO:0005366">
    <property type="term" value="F:myo-inositol:proton symporter activity"/>
    <property type="evidence" value="ECO:0007669"/>
    <property type="project" value="TreeGrafter"/>
</dbReference>
<evidence type="ECO:0000256" key="3">
    <source>
        <dbReference type="ARBA" id="ARBA00022448"/>
    </source>
</evidence>
<evidence type="ECO:0000313" key="9">
    <source>
        <dbReference type="EMBL" id="SCU93490.1"/>
    </source>
</evidence>